<dbReference type="GO" id="GO:0046872">
    <property type="term" value="F:metal ion binding"/>
    <property type="evidence" value="ECO:0007669"/>
    <property type="project" value="UniProtKB-KW"/>
</dbReference>
<evidence type="ECO:0000256" key="4">
    <source>
        <dbReference type="ARBA" id="ARBA00030892"/>
    </source>
</evidence>
<dbReference type="PANTHER" id="PTHR46036">
    <property type="entry name" value="LACTOYLGLUTATHIONE LYASE"/>
    <property type="match status" value="1"/>
</dbReference>
<dbReference type="GO" id="GO:0004462">
    <property type="term" value="F:lactoylglutathione lyase activity"/>
    <property type="evidence" value="ECO:0007669"/>
    <property type="project" value="UniProtKB-EC"/>
</dbReference>
<dbReference type="PROSITE" id="PS51819">
    <property type="entry name" value="VOC"/>
    <property type="match status" value="1"/>
</dbReference>
<dbReference type="InterPro" id="IPR037523">
    <property type="entry name" value="VOC_core"/>
</dbReference>
<sequence>MNTSIEPSALPSSILYTMVRVSDLDQSIAFYRDALGMRELRRETFTNGRFTLVFMGYANDCNGPMIELTWNWDAEEYSHGSGFGHVALGVADIYGACERLKGMGIAITRDAGPMTHAVDETGYREDIAFLADPDGYKIELIGIPAA</sequence>
<evidence type="ECO:0000259" key="10">
    <source>
        <dbReference type="PROSITE" id="PS51819"/>
    </source>
</evidence>
<dbReference type="EMBL" id="WTYS01000001">
    <property type="protein sequence ID" value="MXO57676.1"/>
    <property type="molecule type" value="Genomic_DNA"/>
</dbReference>
<comment type="cofactor">
    <cofactor evidence="1">
        <name>Ni(2+)</name>
        <dbReference type="ChEBI" id="CHEBI:49786"/>
    </cofactor>
</comment>
<reference evidence="11 12" key="1">
    <citation type="submission" date="2019-12" db="EMBL/GenBank/DDBJ databases">
        <title>Genomic-based taxomic classification of the family Erythrobacteraceae.</title>
        <authorList>
            <person name="Xu L."/>
        </authorList>
    </citation>
    <scope>NUCLEOTIDE SEQUENCE [LARGE SCALE GENOMIC DNA]</scope>
    <source>
        <strain evidence="11 12">JCM 17802</strain>
    </source>
</reference>
<dbReference type="AlphaFoldDB" id="A0A6I4SRN3"/>
<organism evidence="11 12">
    <name type="scientific">Pontixanthobacter gangjinensis</name>
    <dbReference type="NCBI Taxonomy" id="1028742"/>
    <lineage>
        <taxon>Bacteria</taxon>
        <taxon>Pseudomonadati</taxon>
        <taxon>Pseudomonadota</taxon>
        <taxon>Alphaproteobacteria</taxon>
        <taxon>Sphingomonadales</taxon>
        <taxon>Erythrobacteraceae</taxon>
        <taxon>Pontixanthobacter</taxon>
    </lineage>
</organism>
<dbReference type="InterPro" id="IPR029068">
    <property type="entry name" value="Glyas_Bleomycin-R_OHBP_Dase"/>
</dbReference>
<dbReference type="SUPFAM" id="SSF54593">
    <property type="entry name" value="Glyoxalase/Bleomycin resistance protein/Dihydroxybiphenyl dioxygenase"/>
    <property type="match status" value="1"/>
</dbReference>
<dbReference type="PANTHER" id="PTHR46036:SF5">
    <property type="entry name" value="LACTOYLGLUTATHIONE LYASE"/>
    <property type="match status" value="1"/>
</dbReference>
<dbReference type="Proteomes" id="UP000468943">
    <property type="component" value="Unassembled WGS sequence"/>
</dbReference>
<evidence type="ECO:0000256" key="7">
    <source>
        <dbReference type="ARBA" id="ARBA00048273"/>
    </source>
</evidence>
<feature type="active site" description="Proton donor/acceptor" evidence="8">
    <location>
        <position position="139"/>
    </location>
</feature>
<proteinExistence type="predicted"/>
<dbReference type="InterPro" id="IPR004360">
    <property type="entry name" value="Glyas_Fos-R_dOase_dom"/>
</dbReference>
<dbReference type="NCBIfam" id="TIGR00068">
    <property type="entry name" value="glyox_I"/>
    <property type="match status" value="1"/>
</dbReference>
<comment type="caution">
    <text evidence="11">The sequence shown here is derived from an EMBL/GenBank/DDBJ whole genome shotgun (WGS) entry which is preliminary data.</text>
</comment>
<dbReference type="RefSeq" id="WP_160598728.1">
    <property type="nucleotide sequence ID" value="NZ_WTYS01000001.1"/>
</dbReference>
<comment type="cofactor">
    <cofactor evidence="9">
        <name>Zn(2+)</name>
        <dbReference type="ChEBI" id="CHEBI:29105"/>
    </cofactor>
    <text evidence="9">Binds 1 zinc ion per subunit. In the homodimer, two zinc ions are bound between subunits.</text>
</comment>
<evidence type="ECO:0000256" key="9">
    <source>
        <dbReference type="PIRSR" id="PIRSR604361-3"/>
    </source>
</evidence>
<dbReference type="Gene3D" id="3.10.180.10">
    <property type="entry name" value="2,3-Dihydroxybiphenyl 1,2-Dioxygenase, domain 1"/>
    <property type="match status" value="1"/>
</dbReference>
<dbReference type="Pfam" id="PF00903">
    <property type="entry name" value="Glyoxalase"/>
    <property type="match status" value="1"/>
</dbReference>
<evidence type="ECO:0000313" key="11">
    <source>
        <dbReference type="EMBL" id="MXO57676.1"/>
    </source>
</evidence>
<gene>
    <name evidence="11" type="primary">gloA</name>
    <name evidence="11" type="ORF">GRI36_12390</name>
</gene>
<keyword evidence="12" id="KW-1185">Reference proteome</keyword>
<evidence type="ECO:0000256" key="8">
    <source>
        <dbReference type="PIRSR" id="PIRSR604361-1"/>
    </source>
</evidence>
<comment type="catalytic activity">
    <reaction evidence="7">
        <text>(R)-S-lactoylglutathione = methylglyoxal + glutathione</text>
        <dbReference type="Rhea" id="RHEA:19069"/>
        <dbReference type="ChEBI" id="CHEBI:17158"/>
        <dbReference type="ChEBI" id="CHEBI:57474"/>
        <dbReference type="ChEBI" id="CHEBI:57925"/>
        <dbReference type="EC" id="4.4.1.5"/>
    </reaction>
</comment>
<keyword evidence="11" id="KW-0456">Lyase</keyword>
<dbReference type="GO" id="GO:0019243">
    <property type="term" value="P:methylglyoxal catabolic process to D-lactate via S-lactoyl-glutathione"/>
    <property type="evidence" value="ECO:0007669"/>
    <property type="project" value="TreeGrafter"/>
</dbReference>
<dbReference type="OrthoDB" id="9789841at2"/>
<accession>A0A6I4SRN3</accession>
<evidence type="ECO:0000256" key="2">
    <source>
        <dbReference type="ARBA" id="ARBA00030291"/>
    </source>
</evidence>
<feature type="binding site" evidence="9">
    <location>
        <position position="67"/>
    </location>
    <ligand>
        <name>Zn(2+)</name>
        <dbReference type="ChEBI" id="CHEBI:29105"/>
        <note>ligand shared between dimeric partners</note>
    </ligand>
</feature>
<feature type="domain" description="VOC" evidence="10">
    <location>
        <begin position="13"/>
        <end position="143"/>
    </location>
</feature>
<keyword evidence="9" id="KW-0479">Metal-binding</keyword>
<evidence type="ECO:0000256" key="6">
    <source>
        <dbReference type="ARBA" id="ARBA00033298"/>
    </source>
</evidence>
<evidence type="ECO:0000256" key="1">
    <source>
        <dbReference type="ARBA" id="ARBA00001967"/>
    </source>
</evidence>
<dbReference type="GO" id="GO:0005737">
    <property type="term" value="C:cytoplasm"/>
    <property type="evidence" value="ECO:0007669"/>
    <property type="project" value="TreeGrafter"/>
</dbReference>
<feature type="binding site" evidence="9">
    <location>
        <position position="85"/>
    </location>
    <ligand>
        <name>Zn(2+)</name>
        <dbReference type="ChEBI" id="CHEBI:29105"/>
        <note>ligand shared between dimeric partners</note>
    </ligand>
</feature>
<keyword evidence="9" id="KW-0862">Zinc</keyword>
<evidence type="ECO:0000256" key="5">
    <source>
        <dbReference type="ARBA" id="ARBA00032460"/>
    </source>
</evidence>
<name>A0A6I4SRN3_9SPHN</name>
<dbReference type="InterPro" id="IPR004361">
    <property type="entry name" value="Glyoxalase_1"/>
</dbReference>
<evidence type="ECO:0000256" key="3">
    <source>
        <dbReference type="ARBA" id="ARBA00030537"/>
    </source>
</evidence>
<evidence type="ECO:0000313" key="12">
    <source>
        <dbReference type="Proteomes" id="UP000468943"/>
    </source>
</evidence>
<protein>
    <recommendedName>
        <fullName evidence="4">Aldoketomutase</fullName>
    </recommendedName>
    <alternativeName>
        <fullName evidence="3">Glyoxalase I</fullName>
    </alternativeName>
    <alternativeName>
        <fullName evidence="2">Ketone-aldehyde mutase</fullName>
    </alternativeName>
    <alternativeName>
        <fullName evidence="5">Methylglyoxalase</fullName>
    </alternativeName>
    <alternativeName>
        <fullName evidence="6">S-D-lactoylglutathione methylglyoxal lyase</fullName>
    </alternativeName>
</protein>
<feature type="binding site" evidence="9">
    <location>
        <position position="139"/>
    </location>
    <ligand>
        <name>Zn(2+)</name>
        <dbReference type="ChEBI" id="CHEBI:29105"/>
        <note>ligand shared between dimeric partners</note>
    </ligand>
</feature>